<dbReference type="InterPro" id="IPR001357">
    <property type="entry name" value="BRCT_dom"/>
</dbReference>
<dbReference type="Proteomes" id="UP000094527">
    <property type="component" value="Unassembled WGS sequence"/>
</dbReference>
<evidence type="ECO:0000313" key="4">
    <source>
        <dbReference type="Proteomes" id="UP000094527"/>
    </source>
</evidence>
<keyword evidence="3" id="KW-0413">Isomerase</keyword>
<protein>
    <submittedName>
        <fullName evidence="3">DNA topoisomerase 2-binding protein 1-A</fullName>
    </submittedName>
</protein>
<dbReference type="GO" id="GO:0007095">
    <property type="term" value="P:mitotic G2 DNA damage checkpoint signaling"/>
    <property type="evidence" value="ECO:0007669"/>
    <property type="project" value="TreeGrafter"/>
</dbReference>
<dbReference type="PANTHER" id="PTHR13561:SF20">
    <property type="entry name" value="DNA TOPOISOMERASE 2-BINDING PROTEIN 1"/>
    <property type="match status" value="1"/>
</dbReference>
<sequence length="389" mass="43209">MSRKHNTVSSANPKSITSPPIFTDSTVIDTYQSIKSNKTKRTHSIVSVMAREKEFPMYIAMAKLCITPTGFADVESRDALVSKIELMCGDVSYSYTDRTTHLLAAHTNTPKVAAARDNNLPVMTLEWVEAIWEACQQNDPYIHASLPKFRNFECPLFYNLQFTISKHYEDDTREYYEKLLTEHGGTITIKVCSPLTSFYVCPKPETGRGYFMAQKYKIWCVSHGWIVDSVKVGTLMPARSYEVREYITSLDLLTTNYNGGTTFTIRSDGNDTNNAVACSNVPVVMDLIPISDESYSGNESTLSLSETVIDVDDNSTLQCNETIIDANASTRETSNVCNERCGDSENGADLLTFTDEDDDKNCISALVDGSKMAKISIPAQKLHDLSIGG</sequence>
<accession>A0A1D2MXY4</accession>
<dbReference type="InterPro" id="IPR036420">
    <property type="entry name" value="BRCT_dom_sf"/>
</dbReference>
<feature type="domain" description="BRCT" evidence="2">
    <location>
        <begin position="69"/>
        <end position="128"/>
    </location>
</feature>
<dbReference type="PANTHER" id="PTHR13561">
    <property type="entry name" value="DNA REPLICATION REGULATOR DPB11-RELATED"/>
    <property type="match status" value="1"/>
</dbReference>
<reference evidence="3 4" key="1">
    <citation type="journal article" date="2016" name="Genome Biol. Evol.">
        <title>Gene Family Evolution Reflects Adaptation to Soil Environmental Stressors in the Genome of the Collembolan Orchesella cincta.</title>
        <authorList>
            <person name="Faddeeva-Vakhrusheva A."/>
            <person name="Derks M.F."/>
            <person name="Anvar S.Y."/>
            <person name="Agamennone V."/>
            <person name="Suring W."/>
            <person name="Smit S."/>
            <person name="van Straalen N.M."/>
            <person name="Roelofs D."/>
        </authorList>
    </citation>
    <scope>NUCLEOTIDE SEQUENCE [LARGE SCALE GENOMIC DNA]</scope>
    <source>
        <tissue evidence="3">Mixed pool</tissue>
    </source>
</reference>
<dbReference type="GO" id="GO:0016853">
    <property type="term" value="F:isomerase activity"/>
    <property type="evidence" value="ECO:0007669"/>
    <property type="project" value="UniProtKB-KW"/>
</dbReference>
<dbReference type="Gene3D" id="3.40.50.10190">
    <property type="entry name" value="BRCT domain"/>
    <property type="match status" value="2"/>
</dbReference>
<dbReference type="SMART" id="SM00292">
    <property type="entry name" value="BRCT"/>
    <property type="match status" value="2"/>
</dbReference>
<comment type="caution">
    <text evidence="3">The sequence shown here is derived from an EMBL/GenBank/DDBJ whole genome shotgun (WGS) entry which is preliminary data.</text>
</comment>
<evidence type="ECO:0000313" key="3">
    <source>
        <dbReference type="EMBL" id="ODM97838.1"/>
    </source>
</evidence>
<name>A0A1D2MXY4_ORCCI</name>
<dbReference type="Pfam" id="PF12738">
    <property type="entry name" value="PTCB-BRCT"/>
    <property type="match status" value="1"/>
</dbReference>
<dbReference type="OrthoDB" id="251770at2759"/>
<keyword evidence="1" id="KW-0677">Repeat</keyword>
<evidence type="ECO:0000256" key="1">
    <source>
        <dbReference type="ARBA" id="ARBA00022737"/>
    </source>
</evidence>
<gene>
    <name evidence="3" type="ORF">Ocin01_08842</name>
</gene>
<dbReference type="STRING" id="48709.A0A1D2MXY4"/>
<dbReference type="SUPFAM" id="SSF52113">
    <property type="entry name" value="BRCT domain"/>
    <property type="match status" value="2"/>
</dbReference>
<keyword evidence="4" id="KW-1185">Reference proteome</keyword>
<dbReference type="CDD" id="cd00027">
    <property type="entry name" value="BRCT"/>
    <property type="match status" value="2"/>
</dbReference>
<organism evidence="3 4">
    <name type="scientific">Orchesella cincta</name>
    <name type="common">Springtail</name>
    <name type="synonym">Podura cincta</name>
    <dbReference type="NCBI Taxonomy" id="48709"/>
    <lineage>
        <taxon>Eukaryota</taxon>
        <taxon>Metazoa</taxon>
        <taxon>Ecdysozoa</taxon>
        <taxon>Arthropoda</taxon>
        <taxon>Hexapoda</taxon>
        <taxon>Collembola</taxon>
        <taxon>Entomobryomorpha</taxon>
        <taxon>Entomobryoidea</taxon>
        <taxon>Orchesellidae</taxon>
        <taxon>Orchesellinae</taxon>
        <taxon>Orchesella</taxon>
    </lineage>
</organism>
<dbReference type="AlphaFoldDB" id="A0A1D2MXY4"/>
<evidence type="ECO:0000259" key="2">
    <source>
        <dbReference type="PROSITE" id="PS50172"/>
    </source>
</evidence>
<dbReference type="Pfam" id="PF00533">
    <property type="entry name" value="BRCT"/>
    <property type="match status" value="1"/>
</dbReference>
<dbReference type="GO" id="GO:0006270">
    <property type="term" value="P:DNA replication initiation"/>
    <property type="evidence" value="ECO:0007669"/>
    <property type="project" value="TreeGrafter"/>
</dbReference>
<feature type="domain" description="BRCT" evidence="2">
    <location>
        <begin position="152"/>
        <end position="243"/>
    </location>
</feature>
<dbReference type="EMBL" id="LJIJ01000405">
    <property type="protein sequence ID" value="ODM97838.1"/>
    <property type="molecule type" value="Genomic_DNA"/>
</dbReference>
<dbReference type="PROSITE" id="PS50172">
    <property type="entry name" value="BRCT"/>
    <property type="match status" value="2"/>
</dbReference>
<proteinExistence type="predicted"/>
<dbReference type="GO" id="GO:0033314">
    <property type="term" value="P:mitotic DNA replication checkpoint signaling"/>
    <property type="evidence" value="ECO:0007669"/>
    <property type="project" value="TreeGrafter"/>
</dbReference>